<proteinExistence type="predicted"/>
<organism evidence="1 2">
    <name type="scientific">Sulfitobacter donghicola DSW-25 = KCTC 12864 = JCM 14565</name>
    <dbReference type="NCBI Taxonomy" id="1300350"/>
    <lineage>
        <taxon>Bacteria</taxon>
        <taxon>Pseudomonadati</taxon>
        <taxon>Pseudomonadota</taxon>
        <taxon>Alphaproteobacteria</taxon>
        <taxon>Rhodobacterales</taxon>
        <taxon>Roseobacteraceae</taxon>
        <taxon>Sulfitobacter</taxon>
    </lineage>
</organism>
<evidence type="ECO:0000313" key="1">
    <source>
        <dbReference type="EMBL" id="KEJ87724.1"/>
    </source>
</evidence>
<evidence type="ECO:0000313" key="2">
    <source>
        <dbReference type="Proteomes" id="UP000027734"/>
    </source>
</evidence>
<sequence>MRRSYIGPDSLARAIVSLARHRAQLPDVLNIAPSPVTMGALAKATGMPVTLHTAQDTAHQHITLDCNALAVLHEFDPAESTAAEMISQWRSALDKDTSHTA</sequence>
<keyword evidence="2" id="KW-1185">Reference proteome</keyword>
<dbReference type="AlphaFoldDB" id="A0A073IDA8"/>
<dbReference type="EMBL" id="JAMC01000028">
    <property type="protein sequence ID" value="KEJ87724.1"/>
    <property type="molecule type" value="Genomic_DNA"/>
</dbReference>
<accession>A0A073IDA8</accession>
<protein>
    <submittedName>
        <fullName evidence="1">Uncharacterized protein</fullName>
    </submittedName>
</protein>
<name>A0A073IDA8_9RHOB</name>
<dbReference type="Proteomes" id="UP000027734">
    <property type="component" value="Unassembled WGS sequence"/>
</dbReference>
<gene>
    <name evidence="1" type="ORF">DSW25_05450</name>
</gene>
<dbReference type="OrthoDB" id="7687386at2"/>
<reference evidence="1 2" key="1">
    <citation type="submission" date="2014-01" db="EMBL/GenBank/DDBJ databases">
        <title>Sulfitobacter donghicola JCM 14565 Genome Sequencing.</title>
        <authorList>
            <person name="Lai Q."/>
            <person name="Hong Z."/>
        </authorList>
    </citation>
    <scope>NUCLEOTIDE SEQUENCE [LARGE SCALE GENOMIC DNA]</scope>
    <source>
        <strain evidence="1 2">JCM 14565</strain>
    </source>
</reference>
<comment type="caution">
    <text evidence="1">The sequence shown here is derived from an EMBL/GenBank/DDBJ whole genome shotgun (WGS) entry which is preliminary data.</text>
</comment>
<dbReference type="RefSeq" id="WP_025057554.1">
    <property type="nucleotide sequence ID" value="NZ_JAMC01000028.1"/>
</dbReference>
<dbReference type="STRING" id="1300350.Z948_21"/>